<evidence type="ECO:0000259" key="1">
    <source>
        <dbReference type="Pfam" id="PF12697"/>
    </source>
</evidence>
<dbReference type="InterPro" id="IPR052897">
    <property type="entry name" value="Sec-Metab_Biosynth_Hydrolase"/>
</dbReference>
<dbReference type="SUPFAM" id="SSF53474">
    <property type="entry name" value="alpha/beta-Hydrolases"/>
    <property type="match status" value="1"/>
</dbReference>
<dbReference type="InterPro" id="IPR000073">
    <property type="entry name" value="AB_hydrolase_1"/>
</dbReference>
<dbReference type="AlphaFoldDB" id="A0A6J7FZT4"/>
<protein>
    <submittedName>
        <fullName evidence="2">Unannotated protein</fullName>
    </submittedName>
</protein>
<dbReference type="EMBL" id="CAFBMH010000017">
    <property type="protein sequence ID" value="CAB4898645.1"/>
    <property type="molecule type" value="Genomic_DNA"/>
</dbReference>
<reference evidence="2" key="1">
    <citation type="submission" date="2020-05" db="EMBL/GenBank/DDBJ databases">
        <authorList>
            <person name="Chiriac C."/>
            <person name="Salcher M."/>
            <person name="Ghai R."/>
            <person name="Kavagutti S V."/>
        </authorList>
    </citation>
    <scope>NUCLEOTIDE SEQUENCE</scope>
</reference>
<organism evidence="2">
    <name type="scientific">freshwater metagenome</name>
    <dbReference type="NCBI Taxonomy" id="449393"/>
    <lineage>
        <taxon>unclassified sequences</taxon>
        <taxon>metagenomes</taxon>
        <taxon>ecological metagenomes</taxon>
    </lineage>
</organism>
<gene>
    <name evidence="2" type="ORF">UFOPK3543_00732</name>
</gene>
<name>A0A6J7FZT4_9ZZZZ</name>
<dbReference type="Pfam" id="PF12697">
    <property type="entry name" value="Abhydrolase_6"/>
    <property type="match status" value="1"/>
</dbReference>
<dbReference type="InterPro" id="IPR029058">
    <property type="entry name" value="AB_hydrolase_fold"/>
</dbReference>
<evidence type="ECO:0000313" key="2">
    <source>
        <dbReference type="EMBL" id="CAB4898645.1"/>
    </source>
</evidence>
<dbReference type="PANTHER" id="PTHR37017:SF11">
    <property type="entry name" value="ESTERASE_LIPASE_THIOESTERASE DOMAIN-CONTAINING PROTEIN"/>
    <property type="match status" value="1"/>
</dbReference>
<sequence length="235" mass="24847">MTSRPDGIVLVHGGMHGAWCWELVQPLLDLPSVAVDLPGRGRRPLDTEPVTLARCVAAVLEDADAAGFDRFVLVGHSMGGLTLTATAAQAPDRVTSLVYVAALTPPVGMSTNRLFFGDEAPVIDDQAGVQPLASREAARALFAGDLDDAAFDAMYARCVPEPIGLFLATVPHYDSQIPAITVRCTRDGAVPEALATMLAAQLTPTRHHEIDADHDVMLSQPGALADIINEVGRHA</sequence>
<dbReference type="PANTHER" id="PTHR37017">
    <property type="entry name" value="AB HYDROLASE-1 DOMAIN-CONTAINING PROTEIN-RELATED"/>
    <property type="match status" value="1"/>
</dbReference>
<feature type="domain" description="AB hydrolase-1" evidence="1">
    <location>
        <begin position="8"/>
        <end position="226"/>
    </location>
</feature>
<proteinExistence type="predicted"/>
<dbReference type="Gene3D" id="3.40.50.1820">
    <property type="entry name" value="alpha/beta hydrolase"/>
    <property type="match status" value="1"/>
</dbReference>
<accession>A0A6J7FZT4</accession>